<evidence type="ECO:0000259" key="7">
    <source>
        <dbReference type="Pfam" id="PF00892"/>
    </source>
</evidence>
<evidence type="ECO:0000256" key="6">
    <source>
        <dbReference type="SAM" id="Phobius"/>
    </source>
</evidence>
<dbReference type="Pfam" id="PF00892">
    <property type="entry name" value="EamA"/>
    <property type="match status" value="1"/>
</dbReference>
<evidence type="ECO:0000256" key="4">
    <source>
        <dbReference type="ARBA" id="ARBA00022989"/>
    </source>
</evidence>
<organism evidence="8 9">
    <name type="scientific">Christiangramia antarctica</name>
    <dbReference type="NCBI Taxonomy" id="2058158"/>
    <lineage>
        <taxon>Bacteria</taxon>
        <taxon>Pseudomonadati</taxon>
        <taxon>Bacteroidota</taxon>
        <taxon>Flavobacteriia</taxon>
        <taxon>Flavobacteriales</taxon>
        <taxon>Flavobacteriaceae</taxon>
        <taxon>Christiangramia</taxon>
    </lineage>
</organism>
<dbReference type="EMBL" id="JBHUOJ010000022">
    <property type="protein sequence ID" value="MFD2833750.1"/>
    <property type="molecule type" value="Genomic_DNA"/>
</dbReference>
<keyword evidence="9" id="KW-1185">Reference proteome</keyword>
<proteinExistence type="inferred from homology"/>
<reference evidence="9" key="1">
    <citation type="journal article" date="2019" name="Int. J. Syst. Evol. Microbiol.">
        <title>The Global Catalogue of Microorganisms (GCM) 10K type strain sequencing project: providing services to taxonomists for standard genome sequencing and annotation.</title>
        <authorList>
            <consortium name="The Broad Institute Genomics Platform"/>
            <consortium name="The Broad Institute Genome Sequencing Center for Infectious Disease"/>
            <person name="Wu L."/>
            <person name="Ma J."/>
        </authorList>
    </citation>
    <scope>NUCLEOTIDE SEQUENCE [LARGE SCALE GENOMIC DNA]</scope>
    <source>
        <strain evidence="9">KCTC 52925</strain>
    </source>
</reference>
<feature type="domain" description="EamA" evidence="7">
    <location>
        <begin position="2"/>
        <end position="134"/>
    </location>
</feature>
<evidence type="ECO:0000256" key="1">
    <source>
        <dbReference type="ARBA" id="ARBA00004141"/>
    </source>
</evidence>
<feature type="transmembrane region" description="Helical" evidence="6">
    <location>
        <begin position="63"/>
        <end position="82"/>
    </location>
</feature>
<comment type="caution">
    <text evidence="8">The sequence shown here is derived from an EMBL/GenBank/DDBJ whole genome shotgun (WGS) entry which is preliminary data.</text>
</comment>
<sequence length="289" mass="31732">MIYLLLSVLSSTFIFIVFRLFKRFKVDTLQAIIINYFIACLVGVLGGYFNINDISKIPSEDWFLGVLILGVLFIVVFNLAAITTQRGGMSVVAIATKMSVAIPVVFGIIYYHESTGIFKIIGVVLALIAVYLASIKSKSEVFKWNDLLFPTLVFLGSGIIDTTIKYLEYEFVGKDDVGLFSASIFASAALIGTFIIIVLAILGKLKFEFRNILGGIVLGVPNFYSIYFLILALRSDGMESSSIFTINNVAIVVLSTVLGIMLFKEKLSRKNQVGLLLALIGIFLVAKSI</sequence>
<evidence type="ECO:0000256" key="2">
    <source>
        <dbReference type="ARBA" id="ARBA00007362"/>
    </source>
</evidence>
<feature type="transmembrane region" description="Helical" evidence="6">
    <location>
        <begin position="6"/>
        <end position="21"/>
    </location>
</feature>
<evidence type="ECO:0000313" key="8">
    <source>
        <dbReference type="EMBL" id="MFD2833750.1"/>
    </source>
</evidence>
<dbReference type="PANTHER" id="PTHR32322:SF2">
    <property type="entry name" value="EAMA DOMAIN-CONTAINING PROTEIN"/>
    <property type="match status" value="1"/>
</dbReference>
<dbReference type="Gene3D" id="1.10.3730.20">
    <property type="match status" value="1"/>
</dbReference>
<dbReference type="SUPFAM" id="SSF103481">
    <property type="entry name" value="Multidrug resistance efflux transporter EmrE"/>
    <property type="match status" value="2"/>
</dbReference>
<comment type="similarity">
    <text evidence="2">Belongs to the EamA transporter family.</text>
</comment>
<feature type="transmembrane region" description="Helical" evidence="6">
    <location>
        <begin position="117"/>
        <end position="135"/>
    </location>
</feature>
<evidence type="ECO:0000256" key="3">
    <source>
        <dbReference type="ARBA" id="ARBA00022692"/>
    </source>
</evidence>
<evidence type="ECO:0000313" key="9">
    <source>
        <dbReference type="Proteomes" id="UP001597438"/>
    </source>
</evidence>
<name>A0ABW5X3S2_9FLAO</name>
<dbReference type="PANTHER" id="PTHR32322">
    <property type="entry name" value="INNER MEMBRANE TRANSPORTER"/>
    <property type="match status" value="1"/>
</dbReference>
<accession>A0ABW5X3S2</accession>
<dbReference type="RefSeq" id="WP_251742838.1">
    <property type="nucleotide sequence ID" value="NZ_JBHUOJ010000022.1"/>
</dbReference>
<evidence type="ECO:0000256" key="5">
    <source>
        <dbReference type="ARBA" id="ARBA00023136"/>
    </source>
</evidence>
<keyword evidence="4 6" id="KW-1133">Transmembrane helix</keyword>
<keyword evidence="3 6" id="KW-0812">Transmembrane</keyword>
<feature type="transmembrane region" description="Helical" evidence="6">
    <location>
        <begin position="209"/>
        <end position="230"/>
    </location>
</feature>
<dbReference type="InterPro" id="IPR037185">
    <property type="entry name" value="EmrE-like"/>
</dbReference>
<dbReference type="InterPro" id="IPR000620">
    <property type="entry name" value="EamA_dom"/>
</dbReference>
<gene>
    <name evidence="8" type="ORF">ACFSYS_10655</name>
</gene>
<feature type="transmembrane region" description="Helical" evidence="6">
    <location>
        <begin position="89"/>
        <end position="111"/>
    </location>
</feature>
<protein>
    <submittedName>
        <fullName evidence="8">EamA family transporter</fullName>
    </submittedName>
</protein>
<dbReference type="InterPro" id="IPR050638">
    <property type="entry name" value="AA-Vitamin_Transporters"/>
</dbReference>
<feature type="transmembrane region" description="Helical" evidence="6">
    <location>
        <begin position="33"/>
        <end position="51"/>
    </location>
</feature>
<keyword evidence="5 6" id="KW-0472">Membrane</keyword>
<feature type="transmembrane region" description="Helical" evidence="6">
    <location>
        <begin position="179"/>
        <end position="202"/>
    </location>
</feature>
<comment type="subcellular location">
    <subcellularLocation>
        <location evidence="1">Membrane</location>
        <topology evidence="1">Multi-pass membrane protein</topology>
    </subcellularLocation>
</comment>
<dbReference type="Proteomes" id="UP001597438">
    <property type="component" value="Unassembled WGS sequence"/>
</dbReference>
<feature type="transmembrane region" description="Helical" evidence="6">
    <location>
        <begin position="242"/>
        <end position="263"/>
    </location>
</feature>